<gene>
    <name evidence="2" type="ORF">P4T90_09595</name>
</gene>
<dbReference type="Gene3D" id="3.30.750.24">
    <property type="entry name" value="STAS domain"/>
    <property type="match status" value="1"/>
</dbReference>
<dbReference type="EMBL" id="JARMAB010000012">
    <property type="protein sequence ID" value="MED1203331.1"/>
    <property type="molecule type" value="Genomic_DNA"/>
</dbReference>
<organism evidence="2 3">
    <name type="scientific">Heyndrickxia acidicola</name>
    <dbReference type="NCBI Taxonomy" id="209389"/>
    <lineage>
        <taxon>Bacteria</taxon>
        <taxon>Bacillati</taxon>
        <taxon>Bacillota</taxon>
        <taxon>Bacilli</taxon>
        <taxon>Bacillales</taxon>
        <taxon>Bacillaceae</taxon>
        <taxon>Heyndrickxia</taxon>
    </lineage>
</organism>
<protein>
    <submittedName>
        <fullName evidence="2">PAS domain-containing protein</fullName>
    </submittedName>
</protein>
<dbReference type="InterPro" id="IPR035965">
    <property type="entry name" value="PAS-like_dom_sf"/>
</dbReference>
<dbReference type="PANTHER" id="PTHR33745:SF8">
    <property type="entry name" value="BLUE-LIGHT PHOTORECEPTOR"/>
    <property type="match status" value="1"/>
</dbReference>
<reference evidence="2 3" key="1">
    <citation type="submission" date="2023-03" db="EMBL/GenBank/DDBJ databases">
        <title>Bacillus Genome Sequencing.</title>
        <authorList>
            <person name="Dunlap C."/>
        </authorList>
    </citation>
    <scope>NUCLEOTIDE SEQUENCE [LARGE SCALE GENOMIC DNA]</scope>
    <source>
        <strain evidence="2 3">B-23453</strain>
    </source>
</reference>
<evidence type="ECO:0000259" key="1">
    <source>
        <dbReference type="PROSITE" id="PS50112"/>
    </source>
</evidence>
<keyword evidence="3" id="KW-1185">Reference proteome</keyword>
<evidence type="ECO:0000313" key="2">
    <source>
        <dbReference type="EMBL" id="MED1203331.1"/>
    </source>
</evidence>
<dbReference type="SUPFAM" id="SSF55785">
    <property type="entry name" value="PYP-like sensor domain (PAS domain)"/>
    <property type="match status" value="1"/>
</dbReference>
<dbReference type="PROSITE" id="PS50112">
    <property type="entry name" value="PAS"/>
    <property type="match status" value="1"/>
</dbReference>
<comment type="caution">
    <text evidence="2">The sequence shown here is derived from an EMBL/GenBank/DDBJ whole genome shotgun (WGS) entry which is preliminary data.</text>
</comment>
<dbReference type="RefSeq" id="WP_066269035.1">
    <property type="nucleotide sequence ID" value="NZ_JARMAB010000012.1"/>
</dbReference>
<sequence>MNSLVLEKLSVAVMAIDNHFTITVANQMCKTILGIEPKEAIGRNIDKFFNYPPEFTRTLQHTLERGENYYYEVFPYNWGPYEKTLSQRSVLLKDENGEIAGAMIEFEDITERYLEQEEYKAFMEEIAISIIPVAERIGMVVLQNLPFDLGLDGFNNLCARAMEKTKNLKLRSLVLDASSLPAVRILSSIQSFKNILAAFRLIGIEIVIAGITPEVAIQVVNEGIDFTDMETFADMLQALEFLKGKLK</sequence>
<name>A0ABU6MH41_9BACI</name>
<dbReference type="SMART" id="SM00091">
    <property type="entry name" value="PAS"/>
    <property type="match status" value="1"/>
</dbReference>
<feature type="domain" description="PAS" evidence="1">
    <location>
        <begin position="1"/>
        <end position="65"/>
    </location>
</feature>
<proteinExistence type="predicted"/>
<dbReference type="CDD" id="cd00130">
    <property type="entry name" value="PAS"/>
    <property type="match status" value="1"/>
</dbReference>
<dbReference type="CDD" id="cd07041">
    <property type="entry name" value="STAS_RsbR_RsbS_like"/>
    <property type="match status" value="1"/>
</dbReference>
<dbReference type="PANTHER" id="PTHR33745">
    <property type="entry name" value="RSBT ANTAGONIST PROTEIN RSBS-RELATED"/>
    <property type="match status" value="1"/>
</dbReference>
<dbReference type="Proteomes" id="UP001341444">
    <property type="component" value="Unassembled WGS sequence"/>
</dbReference>
<dbReference type="InterPro" id="IPR036513">
    <property type="entry name" value="STAS_dom_sf"/>
</dbReference>
<dbReference type="InterPro" id="IPR000014">
    <property type="entry name" value="PAS"/>
</dbReference>
<dbReference type="NCBIfam" id="TIGR00229">
    <property type="entry name" value="sensory_box"/>
    <property type="match status" value="1"/>
</dbReference>
<accession>A0ABU6MH41</accession>
<dbReference type="Pfam" id="PF13426">
    <property type="entry name" value="PAS_9"/>
    <property type="match status" value="1"/>
</dbReference>
<evidence type="ECO:0000313" key="3">
    <source>
        <dbReference type="Proteomes" id="UP001341444"/>
    </source>
</evidence>
<dbReference type="Gene3D" id="3.30.450.20">
    <property type="entry name" value="PAS domain"/>
    <property type="match status" value="1"/>
</dbReference>
<dbReference type="InterPro" id="IPR051932">
    <property type="entry name" value="Bact_StressResp_Reg"/>
</dbReference>